<keyword evidence="4" id="KW-1185">Reference proteome</keyword>
<organism evidence="3 4">
    <name type="scientific">Gordonia asplenii</name>
    <dbReference type="NCBI Taxonomy" id="2725283"/>
    <lineage>
        <taxon>Bacteria</taxon>
        <taxon>Bacillati</taxon>
        <taxon>Actinomycetota</taxon>
        <taxon>Actinomycetes</taxon>
        <taxon>Mycobacteriales</taxon>
        <taxon>Gordoniaceae</taxon>
        <taxon>Gordonia</taxon>
    </lineage>
</organism>
<accession>A0A848L2H3</accession>
<gene>
    <name evidence="3" type="ORF">HH308_26040</name>
</gene>
<evidence type="ECO:0000256" key="1">
    <source>
        <dbReference type="ARBA" id="ARBA00022801"/>
    </source>
</evidence>
<evidence type="ECO:0000313" key="4">
    <source>
        <dbReference type="Proteomes" id="UP000550729"/>
    </source>
</evidence>
<dbReference type="RefSeq" id="WP_170197192.1">
    <property type="nucleotide sequence ID" value="NZ_JABBNB010000039.1"/>
</dbReference>
<keyword evidence="1 3" id="KW-0378">Hydrolase</keyword>
<dbReference type="InterPro" id="IPR050300">
    <property type="entry name" value="GDXG_lipolytic_enzyme"/>
</dbReference>
<dbReference type="InterPro" id="IPR029058">
    <property type="entry name" value="AB_hydrolase_fold"/>
</dbReference>
<dbReference type="SUPFAM" id="SSF53474">
    <property type="entry name" value="alpha/beta-Hydrolases"/>
    <property type="match status" value="1"/>
</dbReference>
<dbReference type="Pfam" id="PF07859">
    <property type="entry name" value="Abhydrolase_3"/>
    <property type="match status" value="1"/>
</dbReference>
<dbReference type="EMBL" id="JABBNB010000039">
    <property type="protein sequence ID" value="NMO04687.1"/>
    <property type="molecule type" value="Genomic_DNA"/>
</dbReference>
<name>A0A848L2H3_9ACTN</name>
<dbReference type="PANTHER" id="PTHR48081">
    <property type="entry name" value="AB HYDROLASE SUPERFAMILY PROTEIN C4A8.06C"/>
    <property type="match status" value="1"/>
</dbReference>
<dbReference type="Gene3D" id="3.40.50.1820">
    <property type="entry name" value="alpha/beta hydrolase"/>
    <property type="match status" value="1"/>
</dbReference>
<evidence type="ECO:0000313" key="3">
    <source>
        <dbReference type="EMBL" id="NMO04687.1"/>
    </source>
</evidence>
<sequence>MPNSDSSLLANEFRALRELMAADPAMELEILRALFEQLGRATAEPTDVTYSEVDAGGVNALWCLPVDRDTSKVLVYTHGGGAANTASSHRKFAAHLAKASGAAALVVDFRRAPEHPFPAQIEDATTVYDWLLEQNPTAAVAVVGDSAGGNVAIGSVLRLRELGRTLPQAVAVFSPFLDMENTGATLDDPEGKDVFIDRGLVELMSALLLGADSTPTDPIANPLHADLTGFPPTYVAVGGAEALLDDSRRFVDRARATGVEVEFEIAPEEQHIYMFAAGRDATADATVKAIGDWLRATLDRPHD</sequence>
<dbReference type="InterPro" id="IPR013094">
    <property type="entry name" value="AB_hydrolase_3"/>
</dbReference>
<proteinExistence type="predicted"/>
<evidence type="ECO:0000259" key="2">
    <source>
        <dbReference type="Pfam" id="PF07859"/>
    </source>
</evidence>
<protein>
    <submittedName>
        <fullName evidence="3">Alpha/beta hydrolase</fullName>
    </submittedName>
</protein>
<feature type="domain" description="Alpha/beta hydrolase fold-3" evidence="2">
    <location>
        <begin position="74"/>
        <end position="274"/>
    </location>
</feature>
<dbReference type="AlphaFoldDB" id="A0A848L2H3"/>
<dbReference type="GO" id="GO:0016787">
    <property type="term" value="F:hydrolase activity"/>
    <property type="evidence" value="ECO:0007669"/>
    <property type="project" value="UniProtKB-KW"/>
</dbReference>
<dbReference type="PANTHER" id="PTHR48081:SF8">
    <property type="entry name" value="ALPHA_BETA HYDROLASE FOLD-3 DOMAIN-CONTAINING PROTEIN-RELATED"/>
    <property type="match status" value="1"/>
</dbReference>
<dbReference type="Proteomes" id="UP000550729">
    <property type="component" value="Unassembled WGS sequence"/>
</dbReference>
<reference evidence="3 4" key="1">
    <citation type="submission" date="2020-04" db="EMBL/GenBank/DDBJ databases">
        <title>Gordonia sp. nov. TBRC 11910.</title>
        <authorList>
            <person name="Suriyachadkun C."/>
        </authorList>
    </citation>
    <scope>NUCLEOTIDE SEQUENCE [LARGE SCALE GENOMIC DNA]</scope>
    <source>
        <strain evidence="3 4">TBRC 11910</strain>
    </source>
</reference>
<comment type="caution">
    <text evidence="3">The sequence shown here is derived from an EMBL/GenBank/DDBJ whole genome shotgun (WGS) entry which is preliminary data.</text>
</comment>